<sequence>MIDLEVGEMIGMRLPKTVPAHHNLLDLLPLSFSIHPTSLGDLLASWLSHPSPLALALPTLGHLSWARRGAP</sequence>
<dbReference type="AlphaFoldDB" id="A0A5J5DCR3"/>
<feature type="non-terminal residue" evidence="1">
    <location>
        <position position="71"/>
    </location>
</feature>
<evidence type="ECO:0000313" key="1">
    <source>
        <dbReference type="EMBL" id="KAA8590960.1"/>
    </source>
</evidence>
<organism evidence="1 2">
    <name type="scientific">Etheostoma spectabile</name>
    <name type="common">orangethroat darter</name>
    <dbReference type="NCBI Taxonomy" id="54343"/>
    <lineage>
        <taxon>Eukaryota</taxon>
        <taxon>Metazoa</taxon>
        <taxon>Chordata</taxon>
        <taxon>Craniata</taxon>
        <taxon>Vertebrata</taxon>
        <taxon>Euteleostomi</taxon>
        <taxon>Actinopterygii</taxon>
        <taxon>Neopterygii</taxon>
        <taxon>Teleostei</taxon>
        <taxon>Neoteleostei</taxon>
        <taxon>Acanthomorphata</taxon>
        <taxon>Eupercaria</taxon>
        <taxon>Perciformes</taxon>
        <taxon>Percoidei</taxon>
        <taxon>Percidae</taxon>
        <taxon>Etheostomatinae</taxon>
        <taxon>Etheostoma</taxon>
    </lineage>
</organism>
<comment type="caution">
    <text evidence="1">The sequence shown here is derived from an EMBL/GenBank/DDBJ whole genome shotgun (WGS) entry which is preliminary data.</text>
</comment>
<protein>
    <submittedName>
        <fullName evidence="1">Uncharacterized protein</fullName>
    </submittedName>
</protein>
<proteinExistence type="predicted"/>
<gene>
    <name evidence="1" type="ORF">FQN60_001903</name>
</gene>
<accession>A0A5J5DCR3</accession>
<name>A0A5J5DCR3_9PERO</name>
<reference evidence="1 2" key="1">
    <citation type="submission" date="2019-08" db="EMBL/GenBank/DDBJ databases">
        <title>A chromosome-level genome assembly, high-density linkage maps, and genome scans reveal the genomic architecture of hybrid incompatibilities underlying speciation via character displacement in darters (Percidae: Etheostominae).</title>
        <authorList>
            <person name="Moran R.L."/>
            <person name="Catchen J.M."/>
            <person name="Fuller R.C."/>
        </authorList>
    </citation>
    <scope>NUCLEOTIDE SEQUENCE [LARGE SCALE GENOMIC DNA]</scope>
    <source>
        <strain evidence="1">EspeVRDwgs_2016</strain>
        <tissue evidence="1">Muscle</tissue>
    </source>
</reference>
<dbReference type="Proteomes" id="UP000327493">
    <property type="component" value="Chromosome 7"/>
</dbReference>
<keyword evidence="2" id="KW-1185">Reference proteome</keyword>
<evidence type="ECO:0000313" key="2">
    <source>
        <dbReference type="Proteomes" id="UP000327493"/>
    </source>
</evidence>
<dbReference type="EMBL" id="VOFY01000007">
    <property type="protein sequence ID" value="KAA8590960.1"/>
    <property type="molecule type" value="Genomic_DNA"/>
</dbReference>